<evidence type="ECO:0000313" key="2">
    <source>
        <dbReference type="EMBL" id="VAW29563.1"/>
    </source>
</evidence>
<name>A0A3B0UMW1_9ZZZZ</name>
<evidence type="ECO:0000259" key="1">
    <source>
        <dbReference type="Pfam" id="PF06172"/>
    </source>
</evidence>
<protein>
    <recommendedName>
        <fullName evidence="1">DUF985 domain-containing protein</fullName>
    </recommendedName>
</protein>
<dbReference type="InterPro" id="IPR014710">
    <property type="entry name" value="RmlC-like_jellyroll"/>
</dbReference>
<dbReference type="InterPro" id="IPR011051">
    <property type="entry name" value="RmlC_Cupin_sf"/>
</dbReference>
<dbReference type="Pfam" id="PF06172">
    <property type="entry name" value="Cupin_5"/>
    <property type="match status" value="1"/>
</dbReference>
<dbReference type="CDD" id="cd06121">
    <property type="entry name" value="cupin_YML079wp"/>
    <property type="match status" value="1"/>
</dbReference>
<dbReference type="InterPro" id="IPR009327">
    <property type="entry name" value="Cupin_DUF985"/>
</dbReference>
<organism evidence="2">
    <name type="scientific">hydrothermal vent metagenome</name>
    <dbReference type="NCBI Taxonomy" id="652676"/>
    <lineage>
        <taxon>unclassified sequences</taxon>
        <taxon>metagenomes</taxon>
        <taxon>ecological metagenomes</taxon>
    </lineage>
</organism>
<dbReference type="InterPro" id="IPR039935">
    <property type="entry name" value="YML079W-like"/>
</dbReference>
<dbReference type="EMBL" id="UOET01000382">
    <property type="protein sequence ID" value="VAW29563.1"/>
    <property type="molecule type" value="Genomic_DNA"/>
</dbReference>
<dbReference type="SUPFAM" id="SSF51182">
    <property type="entry name" value="RmlC-like cupins"/>
    <property type="match status" value="1"/>
</dbReference>
<dbReference type="Gene3D" id="2.60.120.10">
    <property type="entry name" value="Jelly Rolls"/>
    <property type="match status" value="1"/>
</dbReference>
<accession>A0A3B0UMW1</accession>
<feature type="domain" description="DUF985" evidence="1">
    <location>
        <begin position="6"/>
        <end position="145"/>
    </location>
</feature>
<dbReference type="PANTHER" id="PTHR33387">
    <property type="entry name" value="RMLC-LIKE JELLY ROLL FOLD PROTEIN"/>
    <property type="match status" value="1"/>
</dbReference>
<reference evidence="2" key="1">
    <citation type="submission" date="2018-06" db="EMBL/GenBank/DDBJ databases">
        <authorList>
            <person name="Zhirakovskaya E."/>
        </authorList>
    </citation>
    <scope>NUCLEOTIDE SEQUENCE</scope>
</reference>
<dbReference type="PANTHER" id="PTHR33387:SF3">
    <property type="entry name" value="DUF985 DOMAIN-CONTAINING PROTEIN"/>
    <property type="match status" value="1"/>
</dbReference>
<gene>
    <name evidence="2" type="ORF">MNBD_BACTEROID07-1801</name>
</gene>
<proteinExistence type="predicted"/>
<sequence length="167" mass="19000">MDRIKHIIKNLNLKPHPEGGYYRETYRSADELIAECLGSDYDGKRNYATGIYFLLTSDAFSAFHKIKQDEMWHFYDGSPLELHILSETGKYFTQVLGCNFDAGEVPQIVIPGGNWFAATVVDTNSYTLTGCTVSPGFDFDDFELARMEELISRFPQHRKVITKLTIG</sequence>
<dbReference type="AlphaFoldDB" id="A0A3B0UMW1"/>